<proteinExistence type="inferred from homology"/>
<comment type="subcellular location">
    <subcellularLocation>
        <location evidence="1">Membrane</location>
        <topology evidence="1">Multi-pass membrane protein</topology>
    </subcellularLocation>
</comment>
<dbReference type="OrthoDB" id="423807at2759"/>
<dbReference type="KEGG" id="crg:105347361"/>
<evidence type="ECO:0000256" key="1">
    <source>
        <dbReference type="ARBA" id="ARBA00004141"/>
    </source>
</evidence>
<dbReference type="PANTHER" id="PTHR31102:SF1">
    <property type="entry name" value="CATION_H+ EXCHANGER DOMAIN-CONTAINING PROTEIN"/>
    <property type="match status" value="1"/>
</dbReference>
<keyword evidence="4" id="KW-1133">Transmembrane helix</keyword>
<dbReference type="InParanoid" id="K1Q3G6"/>
<evidence type="ECO:0000256" key="4">
    <source>
        <dbReference type="ARBA" id="ARBA00022989"/>
    </source>
</evidence>
<keyword evidence="3" id="KW-0812">Transmembrane</keyword>
<dbReference type="InterPro" id="IPR006153">
    <property type="entry name" value="Cation/H_exchanger_TM"/>
</dbReference>
<dbReference type="PANTHER" id="PTHR31102">
    <property type="match status" value="1"/>
</dbReference>
<dbReference type="GO" id="GO:0016020">
    <property type="term" value="C:membrane"/>
    <property type="evidence" value="ECO:0007669"/>
    <property type="project" value="UniProtKB-SubCell"/>
</dbReference>
<dbReference type="EMBL" id="JH818313">
    <property type="protein sequence ID" value="EKC31012.1"/>
    <property type="molecule type" value="Genomic_DNA"/>
</dbReference>
<dbReference type="AlphaFoldDB" id="K1Q3G6"/>
<evidence type="ECO:0000256" key="5">
    <source>
        <dbReference type="ARBA" id="ARBA00023136"/>
    </source>
</evidence>
<evidence type="ECO:0000256" key="3">
    <source>
        <dbReference type="ARBA" id="ARBA00022692"/>
    </source>
</evidence>
<dbReference type="Pfam" id="PF00999">
    <property type="entry name" value="Na_H_Exchanger"/>
    <property type="match status" value="1"/>
</dbReference>
<dbReference type="GO" id="GO:1902600">
    <property type="term" value="P:proton transmembrane transport"/>
    <property type="evidence" value="ECO:0007669"/>
    <property type="project" value="InterPro"/>
</dbReference>
<gene>
    <name evidence="7" type="ORF">CGI_10025013</name>
</gene>
<accession>K1Q3G6</accession>
<dbReference type="InterPro" id="IPR051843">
    <property type="entry name" value="CPA1_transporter"/>
</dbReference>
<dbReference type="HOGENOM" id="CLU_018415_4_1_1"/>
<comment type="similarity">
    <text evidence="2">Belongs to the monovalent cation:proton antiporter 1 (CPA1) transporter (TC 2.A.36) family.</text>
</comment>
<organism evidence="7">
    <name type="scientific">Magallana gigas</name>
    <name type="common">Pacific oyster</name>
    <name type="synonym">Crassostrea gigas</name>
    <dbReference type="NCBI Taxonomy" id="29159"/>
    <lineage>
        <taxon>Eukaryota</taxon>
        <taxon>Metazoa</taxon>
        <taxon>Spiralia</taxon>
        <taxon>Lophotrochozoa</taxon>
        <taxon>Mollusca</taxon>
        <taxon>Bivalvia</taxon>
        <taxon>Autobranchia</taxon>
        <taxon>Pteriomorphia</taxon>
        <taxon>Ostreida</taxon>
        <taxon>Ostreoidea</taxon>
        <taxon>Ostreidae</taxon>
        <taxon>Magallana</taxon>
    </lineage>
</organism>
<evidence type="ECO:0000259" key="6">
    <source>
        <dbReference type="Pfam" id="PF00999"/>
    </source>
</evidence>
<keyword evidence="5" id="KW-0472">Membrane</keyword>
<dbReference type="InterPro" id="IPR038770">
    <property type="entry name" value="Na+/solute_symporter_sf"/>
</dbReference>
<dbReference type="Gene3D" id="1.20.1530.20">
    <property type="match status" value="1"/>
</dbReference>
<feature type="domain" description="Cation/H+ exchanger transmembrane" evidence="6">
    <location>
        <begin position="55"/>
        <end position="433"/>
    </location>
</feature>
<dbReference type="GO" id="GO:0015297">
    <property type="term" value="F:antiporter activity"/>
    <property type="evidence" value="ECO:0007669"/>
    <property type="project" value="InterPro"/>
</dbReference>
<sequence length="501" mass="53377">MAFKRLCSYKLREFLAMLAQFTMLMVMIWTTALSITDRLALPGGHIFSLLVLFTSAMAGGYIFSRIYLPPLLGMVIAGFALSNVPVLSEIGHNISPVWSGALRRMALTVILIRAGLGLDPVALRKLSATVSRLAFLPCLLECLTCAVVSHFLMDLPWVWAFLLGFVLSAISPAVVVPSLLSLAERGFGLDKGIPTLVIAGASIDDVVAISGFGISLGIAFSTGDLAWTIAKGPLEALLGIAYGCILGICLWFIPAKNSSNLVFFRAMLLFTGGLLATFGSTYIDMAGAGPLGCLVLPFVSGIRWRKTNTPEQTAAMTEAVGLLWMIFQPILFGLIGAAVRIEQIQDPYIVGFGVAVLASGLLVRCSVTFLAVLRSGLNLKEQIFVSLAWIPKATVQAAIGGLALDQAIKDKNETLKPLGLTVLTIAVLSIIITAPIGALAIAISGPKFLKSDHLKNESSCSSNDHQDSQDSQEKDEKIVIETETVGEKPCLTEAADVVTHI</sequence>
<protein>
    <submittedName>
        <fullName evidence="7">Mitochondrial sodium/hydrogen exchanger NHA2</fullName>
    </submittedName>
</protein>
<evidence type="ECO:0000256" key="2">
    <source>
        <dbReference type="ARBA" id="ARBA00007367"/>
    </source>
</evidence>
<evidence type="ECO:0000313" key="7">
    <source>
        <dbReference type="EMBL" id="EKC31012.1"/>
    </source>
</evidence>
<reference evidence="7" key="1">
    <citation type="journal article" date="2012" name="Nature">
        <title>The oyster genome reveals stress adaptation and complexity of shell formation.</title>
        <authorList>
            <person name="Zhang G."/>
            <person name="Fang X."/>
            <person name="Guo X."/>
            <person name="Li L."/>
            <person name="Luo R."/>
            <person name="Xu F."/>
            <person name="Yang P."/>
            <person name="Zhang L."/>
            <person name="Wang X."/>
            <person name="Qi H."/>
            <person name="Xiong Z."/>
            <person name="Que H."/>
            <person name="Xie Y."/>
            <person name="Holland P.W."/>
            <person name="Paps J."/>
            <person name="Zhu Y."/>
            <person name="Wu F."/>
            <person name="Chen Y."/>
            <person name="Wang J."/>
            <person name="Peng C."/>
            <person name="Meng J."/>
            <person name="Yang L."/>
            <person name="Liu J."/>
            <person name="Wen B."/>
            <person name="Zhang N."/>
            <person name="Huang Z."/>
            <person name="Zhu Q."/>
            <person name="Feng Y."/>
            <person name="Mount A."/>
            <person name="Hedgecock D."/>
            <person name="Xu Z."/>
            <person name="Liu Y."/>
            <person name="Domazet-Loso T."/>
            <person name="Du Y."/>
            <person name="Sun X."/>
            <person name="Zhang S."/>
            <person name="Liu B."/>
            <person name="Cheng P."/>
            <person name="Jiang X."/>
            <person name="Li J."/>
            <person name="Fan D."/>
            <person name="Wang W."/>
            <person name="Fu W."/>
            <person name="Wang T."/>
            <person name="Wang B."/>
            <person name="Zhang J."/>
            <person name="Peng Z."/>
            <person name="Li Y."/>
            <person name="Li N."/>
            <person name="Wang J."/>
            <person name="Chen M."/>
            <person name="He Y."/>
            <person name="Tan F."/>
            <person name="Song X."/>
            <person name="Zheng Q."/>
            <person name="Huang R."/>
            <person name="Yang H."/>
            <person name="Du X."/>
            <person name="Chen L."/>
            <person name="Yang M."/>
            <person name="Gaffney P.M."/>
            <person name="Wang S."/>
            <person name="Luo L."/>
            <person name="She Z."/>
            <person name="Ming Y."/>
            <person name="Huang W."/>
            <person name="Zhang S."/>
            <person name="Huang B."/>
            <person name="Zhang Y."/>
            <person name="Qu T."/>
            <person name="Ni P."/>
            <person name="Miao G."/>
            <person name="Wang J."/>
            <person name="Wang Q."/>
            <person name="Steinberg C.E."/>
            <person name="Wang H."/>
            <person name="Li N."/>
            <person name="Qian L."/>
            <person name="Zhang G."/>
            <person name="Li Y."/>
            <person name="Yang H."/>
            <person name="Liu X."/>
            <person name="Wang J."/>
            <person name="Yin Y."/>
            <person name="Wang J."/>
        </authorList>
    </citation>
    <scope>NUCLEOTIDE SEQUENCE [LARGE SCALE GENOMIC DNA]</scope>
    <source>
        <strain evidence="7">05x7-T-G4-1.051#20</strain>
    </source>
</reference>
<name>K1Q3G6_MAGGI</name>